<reference evidence="1 2" key="1">
    <citation type="journal article" date="2015" name="Sci. Rep.">
        <title>Chromosome-level genome map provides insights into diverse defense mechanisms in the medicinal fungus Ganoderma sinense.</title>
        <authorList>
            <person name="Zhu Y."/>
            <person name="Xu J."/>
            <person name="Sun C."/>
            <person name="Zhou S."/>
            <person name="Xu H."/>
            <person name="Nelson D.R."/>
            <person name="Qian J."/>
            <person name="Song J."/>
            <person name="Luo H."/>
            <person name="Xiang L."/>
            <person name="Li Y."/>
            <person name="Xu Z."/>
            <person name="Ji A."/>
            <person name="Wang L."/>
            <person name="Lu S."/>
            <person name="Hayward A."/>
            <person name="Sun W."/>
            <person name="Li X."/>
            <person name="Schwartz D.C."/>
            <person name="Wang Y."/>
            <person name="Chen S."/>
        </authorList>
    </citation>
    <scope>NUCLEOTIDE SEQUENCE [LARGE SCALE GENOMIC DNA]</scope>
    <source>
        <strain evidence="1 2">ZZ0214-1</strain>
    </source>
</reference>
<evidence type="ECO:0008006" key="3">
    <source>
        <dbReference type="Google" id="ProtNLM"/>
    </source>
</evidence>
<sequence length="617" mass="68747">MLTLELEDLADIYLFYPGLIPKIIPLFGLPPAGSLAQELIKVVLQKIEDASPEEFALEVFQHNLGIARIMREHPNNADVVGPTITILIESFLDTILEHRLSHPTIFDDPCLASVLSALLDTLRDPPELFTNRALYVAMLILQRAPPACPARYRLKDLPSLLAYYAALSRSRHLRARCAAVASVKLFATVELETVLGVDKNTQPFLTRFGDMPEGSYSSEEELLDIFPQDLRSLLLAHPIDEDPCEYTVQFRSRSEAASAFSRYYGDNDLCALGLRLAELLQLTESAIEPDADLDVPHGHAADARQLKQLDLLPLCVAALEDRRQGSADLDAADVLRLHYLLVTQHDIAPIHRHAHDTMQRNASLPYAHFAYAMSFSSCVAEAVLKLHALKDAIGSCEQTPALQRQLIARAVQVAGQQAFSAVNGLLSDSVSRQPEQRAAAFFKQAVDAADAYLRLAPPDARELPVVLSWYIILKFIFEPPRSHQDLSCYEPLLARIRTAEKFAEIFHRPKTLTNAIQLAREWLFQEFQSGSVQQWDRLIERLGNTDDDVTELVNSSPPVVSFASATANRVRLERCSWCKNATVSLKKCSRCKDARTACQKADWPQHKVPCSAASAQQ</sequence>
<dbReference type="Gene3D" id="6.10.140.2220">
    <property type="match status" value="1"/>
</dbReference>
<keyword evidence="2" id="KW-1185">Reference proteome</keyword>
<dbReference type="STRING" id="1077348.A0A2G8S5G0"/>
<protein>
    <recommendedName>
        <fullName evidence="3">MYND-type domain-containing protein</fullName>
    </recommendedName>
</protein>
<dbReference type="Proteomes" id="UP000230002">
    <property type="component" value="Unassembled WGS sequence"/>
</dbReference>
<dbReference type="AlphaFoldDB" id="A0A2G8S5G0"/>
<evidence type="ECO:0000313" key="2">
    <source>
        <dbReference type="Proteomes" id="UP000230002"/>
    </source>
</evidence>
<accession>A0A2G8S5G0</accession>
<proteinExistence type="predicted"/>
<dbReference type="OrthoDB" id="341421at2759"/>
<dbReference type="SUPFAM" id="SSF144232">
    <property type="entry name" value="HIT/MYND zinc finger-like"/>
    <property type="match status" value="1"/>
</dbReference>
<organism evidence="1 2">
    <name type="scientific">Ganoderma sinense ZZ0214-1</name>
    <dbReference type="NCBI Taxonomy" id="1077348"/>
    <lineage>
        <taxon>Eukaryota</taxon>
        <taxon>Fungi</taxon>
        <taxon>Dikarya</taxon>
        <taxon>Basidiomycota</taxon>
        <taxon>Agaricomycotina</taxon>
        <taxon>Agaricomycetes</taxon>
        <taxon>Polyporales</taxon>
        <taxon>Polyporaceae</taxon>
        <taxon>Ganoderma</taxon>
    </lineage>
</organism>
<dbReference type="EMBL" id="AYKW01000023">
    <property type="protein sequence ID" value="PIL28985.1"/>
    <property type="molecule type" value="Genomic_DNA"/>
</dbReference>
<gene>
    <name evidence="1" type="ORF">GSI_09032</name>
</gene>
<comment type="caution">
    <text evidence="1">The sequence shown here is derived from an EMBL/GenBank/DDBJ whole genome shotgun (WGS) entry which is preliminary data.</text>
</comment>
<name>A0A2G8S5G0_9APHY</name>
<evidence type="ECO:0000313" key="1">
    <source>
        <dbReference type="EMBL" id="PIL28985.1"/>
    </source>
</evidence>